<keyword evidence="1" id="KW-0732">Signal</keyword>
<accession>A0AB34KGH2</accession>
<dbReference type="Pfam" id="PF01425">
    <property type="entry name" value="Amidase"/>
    <property type="match status" value="1"/>
</dbReference>
<dbReference type="SUPFAM" id="SSF75304">
    <property type="entry name" value="Amidase signature (AS) enzymes"/>
    <property type="match status" value="1"/>
</dbReference>
<protein>
    <recommendedName>
        <fullName evidence="6">Amidase domain-containing protein</fullName>
    </recommendedName>
</protein>
<dbReference type="RefSeq" id="XP_069225772.1">
    <property type="nucleotide sequence ID" value="XM_069377357.1"/>
</dbReference>
<comment type="caution">
    <text evidence="4">The sequence shown here is derived from an EMBL/GenBank/DDBJ whole genome shotgun (WGS) entry which is preliminary data.</text>
</comment>
<dbReference type="Pfam" id="PF26053">
    <property type="entry name" value="DUF8016"/>
    <property type="match status" value="1"/>
</dbReference>
<dbReference type="PANTHER" id="PTHR46310:SF7">
    <property type="entry name" value="AMIDASE 1"/>
    <property type="match status" value="1"/>
</dbReference>
<dbReference type="Proteomes" id="UP000803884">
    <property type="component" value="Unassembled WGS sequence"/>
</dbReference>
<feature type="domain" description="Amidase" evidence="2">
    <location>
        <begin position="219"/>
        <end position="390"/>
    </location>
</feature>
<organism evidence="4 5">
    <name type="scientific">Cladosporium halotolerans</name>
    <dbReference type="NCBI Taxonomy" id="1052096"/>
    <lineage>
        <taxon>Eukaryota</taxon>
        <taxon>Fungi</taxon>
        <taxon>Dikarya</taxon>
        <taxon>Ascomycota</taxon>
        <taxon>Pezizomycotina</taxon>
        <taxon>Dothideomycetes</taxon>
        <taxon>Dothideomycetidae</taxon>
        <taxon>Cladosporiales</taxon>
        <taxon>Cladosporiaceae</taxon>
        <taxon>Cladosporium</taxon>
    </lineage>
</organism>
<name>A0AB34KGH2_9PEZI</name>
<proteinExistence type="predicted"/>
<reference evidence="4 5" key="1">
    <citation type="journal article" date="2020" name="Microbiol. Resour. Announc.">
        <title>Draft Genome Sequence of a Cladosporium Species Isolated from the Mesophotic Ascidian Didemnum maculosum.</title>
        <authorList>
            <person name="Gioti A."/>
            <person name="Siaperas R."/>
            <person name="Nikolaivits E."/>
            <person name="Le Goff G."/>
            <person name="Ouazzani J."/>
            <person name="Kotoulas G."/>
            <person name="Topakas E."/>
        </authorList>
    </citation>
    <scope>NUCLEOTIDE SEQUENCE [LARGE SCALE GENOMIC DNA]</scope>
    <source>
        <strain evidence="4 5">TM138-S3</strain>
    </source>
</reference>
<keyword evidence="5" id="KW-1185">Reference proteome</keyword>
<evidence type="ECO:0000259" key="2">
    <source>
        <dbReference type="Pfam" id="PF01425"/>
    </source>
</evidence>
<dbReference type="GeneID" id="96010195"/>
<gene>
    <name evidence="4" type="ORF">WHR41_08753</name>
</gene>
<feature type="chain" id="PRO_5044313853" description="Amidase domain-containing protein" evidence="1">
    <location>
        <begin position="25"/>
        <end position="652"/>
    </location>
</feature>
<evidence type="ECO:0000259" key="3">
    <source>
        <dbReference type="Pfam" id="PF26053"/>
    </source>
</evidence>
<dbReference type="EMBL" id="JAAQHG020000046">
    <property type="protein sequence ID" value="KAL1582665.1"/>
    <property type="molecule type" value="Genomic_DNA"/>
</dbReference>
<dbReference type="InterPro" id="IPR058329">
    <property type="entry name" value="Arp1_N"/>
</dbReference>
<sequence>MRSAVLSPTKSLLWSLFHLTAASASTLMDNGTTVTLGGIPYYAGGMSVAMLNVAPSYLLESPASHGSDLFPMTIIHTHVQEYGSSDLRNTVEQFTSGDDVFQEAFLSTVYLIYSGNGTFLPNLTTSASEGNFSQAKAFLTNDTESPDLTAASLSSPLPNGPYFVSARTGEIFEAYRLYTDDFLAFTQTSISDHRGGYLPLPAATQNLMALSVAVPSRLYYTKTAEQPLAGLRLGVKDIYHIKGLKTSGGNRAYFYLYPEQNVTAPSVQRLLDLGAVLVGKTGTVQFANGDRPTADWVDVHCPFNPRGDGYQAPSGSSSGSGAAIGAYDWLDIAVGSDTGGSMRGPAGAQGVYGNRPSTGAVSMDHVIPLSPPLDTAGVLARSGSLWADVTRAWYPNFTDSYISYPKSIYYSAEASDEDSPAKDLVEGFLDQLQDFLGANRSAANITRLWAESPPLNVSANISDTLYSTYAVLTSVDQFNRLGQPFFDDYAAQNGGRRPFINPGPLVRWQWGQNHSSEYDTAVQNKTIFQNWWSTTGYGTPNNATCSDGIFVYPQNLGVTNYRNQYFDAPTTPPLGFSDGRASVYAEGAEVVVPIGEIPYNSTVTLQEEYLPVSLSLVVARGCDFMLAGLVRELEEVGILKESKAGARIGHKT</sequence>
<dbReference type="PANTHER" id="PTHR46310">
    <property type="entry name" value="AMIDASE 1"/>
    <property type="match status" value="1"/>
</dbReference>
<feature type="domain" description="Scytalone dehydratase-like protein Arp1 N-terminal" evidence="3">
    <location>
        <begin position="61"/>
        <end position="178"/>
    </location>
</feature>
<dbReference type="InterPro" id="IPR036928">
    <property type="entry name" value="AS_sf"/>
</dbReference>
<dbReference type="InterPro" id="IPR023631">
    <property type="entry name" value="Amidase_dom"/>
</dbReference>
<dbReference type="AlphaFoldDB" id="A0AB34KGH2"/>
<evidence type="ECO:0000313" key="4">
    <source>
        <dbReference type="EMBL" id="KAL1582665.1"/>
    </source>
</evidence>
<evidence type="ECO:0008006" key="6">
    <source>
        <dbReference type="Google" id="ProtNLM"/>
    </source>
</evidence>
<evidence type="ECO:0000256" key="1">
    <source>
        <dbReference type="SAM" id="SignalP"/>
    </source>
</evidence>
<dbReference type="Gene3D" id="3.90.1300.10">
    <property type="entry name" value="Amidase signature (AS) domain"/>
    <property type="match status" value="1"/>
</dbReference>
<evidence type="ECO:0000313" key="5">
    <source>
        <dbReference type="Proteomes" id="UP000803884"/>
    </source>
</evidence>
<feature type="signal peptide" evidence="1">
    <location>
        <begin position="1"/>
        <end position="24"/>
    </location>
</feature>